<proteinExistence type="predicted"/>
<dbReference type="STRING" id="196109.A0A136IW81"/>
<accession>A0A136IW81</accession>
<dbReference type="PANTHER" id="PTHR35340">
    <property type="entry name" value="PQQ ENZYME REPEAT PROTEIN-RELATED"/>
    <property type="match status" value="1"/>
</dbReference>
<dbReference type="InParanoid" id="A0A136IW81"/>
<gene>
    <name evidence="2" type="ORF">Micbo1qcDRAFT_212605</name>
</gene>
<feature type="chain" id="PRO_5007293235" evidence="1">
    <location>
        <begin position="20"/>
        <end position="528"/>
    </location>
</feature>
<dbReference type="PANTHER" id="PTHR35340:SF6">
    <property type="entry name" value="ASST-DOMAIN-CONTAINING PROTEIN"/>
    <property type="match status" value="1"/>
</dbReference>
<dbReference type="Proteomes" id="UP000070501">
    <property type="component" value="Unassembled WGS sequence"/>
</dbReference>
<evidence type="ECO:0000256" key="1">
    <source>
        <dbReference type="SAM" id="SignalP"/>
    </source>
</evidence>
<keyword evidence="1" id="KW-0732">Signal</keyword>
<protein>
    <submittedName>
        <fullName evidence="2">ASST-domain-containing protein</fullName>
    </submittedName>
</protein>
<dbReference type="AlphaFoldDB" id="A0A136IW81"/>
<dbReference type="InterPro" id="IPR039535">
    <property type="entry name" value="ASST-like"/>
</dbReference>
<evidence type="ECO:0000313" key="3">
    <source>
        <dbReference type="Proteomes" id="UP000070501"/>
    </source>
</evidence>
<dbReference type="OrthoDB" id="5377172at2759"/>
<dbReference type="EMBL" id="KQ964255">
    <property type="protein sequence ID" value="KXJ89260.1"/>
    <property type="molecule type" value="Genomic_DNA"/>
</dbReference>
<reference evidence="3" key="1">
    <citation type="submission" date="2016-02" db="EMBL/GenBank/DDBJ databases">
        <title>Draft genome sequence of Microdochium bolleyi, a fungal endophyte of beachgrass.</title>
        <authorList>
            <consortium name="DOE Joint Genome Institute"/>
            <person name="David A.S."/>
            <person name="May G."/>
            <person name="Haridas S."/>
            <person name="Lim J."/>
            <person name="Wang M."/>
            <person name="Labutti K."/>
            <person name="Lipzen A."/>
            <person name="Barry K."/>
            <person name="Grigoriev I.V."/>
        </authorList>
    </citation>
    <scope>NUCLEOTIDE SEQUENCE [LARGE SCALE GENOMIC DNA]</scope>
    <source>
        <strain evidence="3">J235TASD1</strain>
    </source>
</reference>
<keyword evidence="3" id="KW-1185">Reference proteome</keyword>
<feature type="signal peptide" evidence="1">
    <location>
        <begin position="1"/>
        <end position="19"/>
    </location>
</feature>
<dbReference type="Pfam" id="PF14269">
    <property type="entry name" value="Arylsulfotran_2"/>
    <property type="match status" value="1"/>
</dbReference>
<sequence length="528" mass="58269">MSLAILATLVFWAAHMAGAATMPGQHGNHPLWDHHSFKTEPTFSPPFVDVQLPGVTAPGHIMFAQFGPEATQNAAMIMNQDGQLVWQTDPSMTRMISNLTPAKLLNEDILLYWESSSSQTSQLPVNSQGVIRILDSSYQWIFNITLNDPALSTHGQFASLIDPHEAFITPSGTLLVLAYDVRPWDLSPVGGPRKGWIRDGVVYEINLPDNEILFHWRGSDHIPINESYAGLPNATTEDGSEDASMAPWDYLHLNSVTAFEDGILLSSRHTCNVYYIEKGSGIIRWTLNGDRNGEFLMTPPASFCWQHDVHGHRSQEGRMLLTMFNNRNNGTIALDESYGMLIDLKLTGQRSVTGITMYMDPNESLSSVAGGSMQVLDNGNAFLGYGTQPVMKEYHMDGRLASTWRFGSPGSHLVPGAGSYRARKYEWRGCPVKPPKIAGCRHKNGTADVWMSWNGATEMRLWNVITDSLEKSPSIALTGAPCTGFETKANVKIRDKAWVQAEAVGGCDGATELTRSEVVAVEEYCAEW</sequence>
<dbReference type="InterPro" id="IPR053143">
    <property type="entry name" value="Arylsulfate_ST"/>
</dbReference>
<organism evidence="2 3">
    <name type="scientific">Microdochium bolleyi</name>
    <dbReference type="NCBI Taxonomy" id="196109"/>
    <lineage>
        <taxon>Eukaryota</taxon>
        <taxon>Fungi</taxon>
        <taxon>Dikarya</taxon>
        <taxon>Ascomycota</taxon>
        <taxon>Pezizomycotina</taxon>
        <taxon>Sordariomycetes</taxon>
        <taxon>Xylariomycetidae</taxon>
        <taxon>Xylariales</taxon>
        <taxon>Microdochiaceae</taxon>
        <taxon>Microdochium</taxon>
    </lineage>
</organism>
<name>A0A136IW81_9PEZI</name>
<evidence type="ECO:0000313" key="2">
    <source>
        <dbReference type="EMBL" id="KXJ89260.1"/>
    </source>
</evidence>